<dbReference type="RefSeq" id="XP_015174611.1">
    <property type="nucleotide sequence ID" value="XM_015319125.1"/>
</dbReference>
<organism evidence="2 3">
    <name type="scientific">Polistes dominula</name>
    <name type="common">European paper wasp</name>
    <name type="synonym">Vespa dominula</name>
    <dbReference type="NCBI Taxonomy" id="743375"/>
    <lineage>
        <taxon>Eukaryota</taxon>
        <taxon>Metazoa</taxon>
        <taxon>Ecdysozoa</taxon>
        <taxon>Arthropoda</taxon>
        <taxon>Hexapoda</taxon>
        <taxon>Insecta</taxon>
        <taxon>Pterygota</taxon>
        <taxon>Neoptera</taxon>
        <taxon>Endopterygota</taxon>
        <taxon>Hymenoptera</taxon>
        <taxon>Apocrita</taxon>
        <taxon>Aculeata</taxon>
        <taxon>Vespoidea</taxon>
        <taxon>Vespidae</taxon>
        <taxon>Polistinae</taxon>
        <taxon>Polistini</taxon>
        <taxon>Polistes</taxon>
    </lineage>
</organism>
<name>A0ABM1I324_POLDO</name>
<dbReference type="GeneID" id="107065438"/>
<feature type="signal peptide" evidence="1">
    <location>
        <begin position="1"/>
        <end position="22"/>
    </location>
</feature>
<reference evidence="3" key="1">
    <citation type="submission" date="2025-08" db="UniProtKB">
        <authorList>
            <consortium name="RefSeq"/>
        </authorList>
    </citation>
    <scope>IDENTIFICATION</scope>
    <source>
        <tissue evidence="3">Whole body</tissue>
    </source>
</reference>
<feature type="chain" id="PRO_5045277798" evidence="1">
    <location>
        <begin position="23"/>
        <end position="235"/>
    </location>
</feature>
<proteinExistence type="predicted"/>
<keyword evidence="1" id="KW-0732">Signal</keyword>
<evidence type="ECO:0000256" key="1">
    <source>
        <dbReference type="SAM" id="SignalP"/>
    </source>
</evidence>
<dbReference type="Proteomes" id="UP000694924">
    <property type="component" value="Unplaced"/>
</dbReference>
<gene>
    <name evidence="3" type="primary">LOC107065438</name>
</gene>
<sequence length="235" mass="25054">MNNLIICLVVAFCIVQISNVQAESLEVLKARLQQSKGNVNRVISDLERSKRNLEFDLNVKLSNTKINSMQAVNDMTNPAMAEIRNAIKAAKEQGKNADHCLEPGRLALREISLSSFASLDSCVSNAKQGIVPAQNNMDATIGVARQLLSALDSIFPGCYSSNIFQMQSCISLALGKANGTIRSLQSTAENVKSSGNVASSNSYIKGNSCMSGVVSSTRPKVPVAVNNAKACIESA</sequence>
<evidence type="ECO:0000313" key="2">
    <source>
        <dbReference type="Proteomes" id="UP000694924"/>
    </source>
</evidence>
<protein>
    <submittedName>
        <fullName evidence="3">Uncharacterized protein LOC107065438</fullName>
    </submittedName>
</protein>
<evidence type="ECO:0000313" key="3">
    <source>
        <dbReference type="RefSeq" id="XP_015174611.1"/>
    </source>
</evidence>
<accession>A0ABM1I324</accession>
<keyword evidence="2" id="KW-1185">Reference proteome</keyword>